<dbReference type="EMBL" id="JTJZ01000015">
    <property type="protein sequence ID" value="KHS53435.1"/>
    <property type="molecule type" value="Genomic_DNA"/>
</dbReference>
<comment type="caution">
    <text evidence="3">The sequence shown here is derived from an EMBL/GenBank/DDBJ whole genome shotgun (WGS) entry which is preliminary data.</text>
</comment>
<organism evidence="3 4">
    <name type="scientific">Brevibacterium linens</name>
    <dbReference type="NCBI Taxonomy" id="1703"/>
    <lineage>
        <taxon>Bacteria</taxon>
        <taxon>Bacillati</taxon>
        <taxon>Actinomycetota</taxon>
        <taxon>Actinomycetes</taxon>
        <taxon>Micrococcales</taxon>
        <taxon>Brevibacteriaceae</taxon>
        <taxon>Brevibacterium</taxon>
    </lineage>
</organism>
<dbReference type="PANTHER" id="PTHR33606">
    <property type="entry name" value="PROTEIN YCII"/>
    <property type="match status" value="1"/>
</dbReference>
<dbReference type="InterPro" id="IPR011008">
    <property type="entry name" value="Dimeric_a/b-barrel"/>
</dbReference>
<feature type="domain" description="YCII-related" evidence="2">
    <location>
        <begin position="4"/>
        <end position="87"/>
    </location>
</feature>
<evidence type="ECO:0000313" key="4">
    <source>
        <dbReference type="Proteomes" id="UP000031488"/>
    </source>
</evidence>
<proteinExistence type="inferred from homology"/>
<dbReference type="SUPFAM" id="SSF54909">
    <property type="entry name" value="Dimeric alpha+beta barrel"/>
    <property type="match status" value="1"/>
</dbReference>
<dbReference type="PATRIC" id="fig|1703.6.peg.806"/>
<evidence type="ECO:0000256" key="1">
    <source>
        <dbReference type="ARBA" id="ARBA00007689"/>
    </source>
</evidence>
<keyword evidence="4" id="KW-1185">Reference proteome</keyword>
<dbReference type="InterPro" id="IPR051807">
    <property type="entry name" value="Sec-metab_biosynth-assoc"/>
</dbReference>
<evidence type="ECO:0000313" key="3">
    <source>
        <dbReference type="EMBL" id="KHS53435.1"/>
    </source>
</evidence>
<name>A0A0B9ACZ3_BRELN</name>
<protein>
    <submittedName>
        <fullName evidence="3">YCII-related protein</fullName>
    </submittedName>
</protein>
<dbReference type="Gene3D" id="3.30.70.1060">
    <property type="entry name" value="Dimeric alpha+beta barrel"/>
    <property type="match status" value="1"/>
</dbReference>
<dbReference type="InterPro" id="IPR005545">
    <property type="entry name" value="YCII"/>
</dbReference>
<sequence>MPVFAVTYHYGPDTDTRMEHRPAHRQWQAEMNEAGTILASGPLDNDPQPGGLLILSAADRAEVEGHLAADPYASLGVIESTDIREWTPVFGPFAQG</sequence>
<dbReference type="OrthoDB" id="8968203at2"/>
<dbReference type="RefSeq" id="WP_039207488.1">
    <property type="nucleotide sequence ID" value="NZ_JTJZ01000015.1"/>
</dbReference>
<gene>
    <name evidence="3" type="ORF">AE0388_0923</name>
</gene>
<dbReference type="Proteomes" id="UP000031488">
    <property type="component" value="Unassembled WGS sequence"/>
</dbReference>
<comment type="similarity">
    <text evidence="1">Belongs to the YciI family.</text>
</comment>
<accession>A0A0B9ACZ3</accession>
<evidence type="ECO:0000259" key="2">
    <source>
        <dbReference type="Pfam" id="PF03795"/>
    </source>
</evidence>
<dbReference type="AlphaFoldDB" id="A0A0B9ACZ3"/>
<dbReference type="PANTHER" id="PTHR33606:SF3">
    <property type="entry name" value="PROTEIN YCII"/>
    <property type="match status" value="1"/>
</dbReference>
<dbReference type="Pfam" id="PF03795">
    <property type="entry name" value="YCII"/>
    <property type="match status" value="1"/>
</dbReference>
<reference evidence="3 4" key="1">
    <citation type="submission" date="2014-11" db="EMBL/GenBank/DDBJ databases">
        <title>Draft Genome Sequence of Brevibacterium linens AE038-8.</title>
        <authorList>
            <person name="Maizel D."/>
            <person name="Utturkar S.M."/>
            <person name="Brown S.D."/>
            <person name="Ferrero M."/>
            <person name="Rosen B.P."/>
        </authorList>
    </citation>
    <scope>NUCLEOTIDE SEQUENCE [LARGE SCALE GENOMIC DNA]</scope>
    <source>
        <strain evidence="3 4">AE038-8</strain>
    </source>
</reference>